<reference evidence="2" key="2">
    <citation type="submission" date="2021-12" db="EMBL/GenBank/DDBJ databases">
        <title>Resequencing data analysis of finger millet.</title>
        <authorList>
            <person name="Hatakeyama M."/>
            <person name="Aluri S."/>
            <person name="Balachadran M.T."/>
            <person name="Sivarajan S.R."/>
            <person name="Poveda L."/>
            <person name="Shimizu-Inatsugi R."/>
            <person name="Schlapbach R."/>
            <person name="Sreeman S.M."/>
            <person name="Shimizu K.K."/>
        </authorList>
    </citation>
    <scope>NUCLEOTIDE SEQUENCE</scope>
</reference>
<sequence>MDQQFRRANREERAFNREDEEDEAGVAVERDASMDLGEDHGVCLDGARAAAEVAEEETGGARCSGDGDVGSLGSEEEKAIARGPGGVVLAVMLRGGVRARCWSTMAAEGRTGG</sequence>
<accession>A0AAV5FKK5</accession>
<organism evidence="2 3">
    <name type="scientific">Eleusine coracana subsp. coracana</name>
    <dbReference type="NCBI Taxonomy" id="191504"/>
    <lineage>
        <taxon>Eukaryota</taxon>
        <taxon>Viridiplantae</taxon>
        <taxon>Streptophyta</taxon>
        <taxon>Embryophyta</taxon>
        <taxon>Tracheophyta</taxon>
        <taxon>Spermatophyta</taxon>
        <taxon>Magnoliopsida</taxon>
        <taxon>Liliopsida</taxon>
        <taxon>Poales</taxon>
        <taxon>Poaceae</taxon>
        <taxon>PACMAD clade</taxon>
        <taxon>Chloridoideae</taxon>
        <taxon>Cynodonteae</taxon>
        <taxon>Eleusininae</taxon>
        <taxon>Eleusine</taxon>
    </lineage>
</organism>
<evidence type="ECO:0000313" key="2">
    <source>
        <dbReference type="EMBL" id="GJN35462.1"/>
    </source>
</evidence>
<feature type="region of interest" description="Disordered" evidence="1">
    <location>
        <begin position="1"/>
        <end position="25"/>
    </location>
</feature>
<keyword evidence="3" id="KW-1185">Reference proteome</keyword>
<name>A0AAV5FKK5_ELECO</name>
<gene>
    <name evidence="2" type="primary">gb24242</name>
    <name evidence="2" type="ORF">PR202_gb24242</name>
</gene>
<proteinExistence type="predicted"/>
<comment type="caution">
    <text evidence="2">The sequence shown here is derived from an EMBL/GenBank/DDBJ whole genome shotgun (WGS) entry which is preliminary data.</text>
</comment>
<dbReference type="AlphaFoldDB" id="A0AAV5FKK5"/>
<evidence type="ECO:0000313" key="3">
    <source>
        <dbReference type="Proteomes" id="UP001054889"/>
    </source>
</evidence>
<protein>
    <submittedName>
        <fullName evidence="2">Uncharacterized protein</fullName>
    </submittedName>
</protein>
<feature type="region of interest" description="Disordered" evidence="1">
    <location>
        <begin position="55"/>
        <end position="75"/>
    </location>
</feature>
<dbReference type="EMBL" id="BQKI01000088">
    <property type="protein sequence ID" value="GJN35462.1"/>
    <property type="molecule type" value="Genomic_DNA"/>
</dbReference>
<evidence type="ECO:0000256" key="1">
    <source>
        <dbReference type="SAM" id="MobiDB-lite"/>
    </source>
</evidence>
<reference evidence="2" key="1">
    <citation type="journal article" date="2018" name="DNA Res.">
        <title>Multiple hybrid de novo genome assembly of finger millet, an orphan allotetraploid crop.</title>
        <authorList>
            <person name="Hatakeyama M."/>
            <person name="Aluri S."/>
            <person name="Balachadran M.T."/>
            <person name="Sivarajan S.R."/>
            <person name="Patrignani A."/>
            <person name="Gruter S."/>
            <person name="Poveda L."/>
            <person name="Shimizu-Inatsugi R."/>
            <person name="Baeten J."/>
            <person name="Francoijs K.J."/>
            <person name="Nataraja K.N."/>
            <person name="Reddy Y.A.N."/>
            <person name="Phadnis S."/>
            <person name="Ravikumar R.L."/>
            <person name="Schlapbach R."/>
            <person name="Sreeman S.M."/>
            <person name="Shimizu K.K."/>
        </authorList>
    </citation>
    <scope>NUCLEOTIDE SEQUENCE</scope>
</reference>
<dbReference type="Proteomes" id="UP001054889">
    <property type="component" value="Unassembled WGS sequence"/>
</dbReference>
<feature type="compositionally biased region" description="Basic and acidic residues" evidence="1">
    <location>
        <begin position="1"/>
        <end position="17"/>
    </location>
</feature>